<sequence>MIFKIIETPALCFGYQCCTRSVNASNFPKIQSKIRREDLFKIINCKYSWIQKIDYIYSKF</sequence>
<dbReference type="STRING" id="227084.SAMN05421855_102562"/>
<protein>
    <submittedName>
        <fullName evidence="1">Uncharacterized protein</fullName>
    </submittedName>
</protein>
<name>A0A1G7FI92_9FLAO</name>
<evidence type="ECO:0000313" key="2">
    <source>
        <dbReference type="Proteomes" id="UP000199321"/>
    </source>
</evidence>
<proteinExistence type="predicted"/>
<evidence type="ECO:0000313" key="1">
    <source>
        <dbReference type="EMBL" id="SDE75255.1"/>
    </source>
</evidence>
<gene>
    <name evidence="1" type="ORF">SAMN05421855_102562</name>
</gene>
<organism evidence="1 2">
    <name type="scientific">Ulvibacter litoralis</name>
    <dbReference type="NCBI Taxonomy" id="227084"/>
    <lineage>
        <taxon>Bacteria</taxon>
        <taxon>Pseudomonadati</taxon>
        <taxon>Bacteroidota</taxon>
        <taxon>Flavobacteriia</taxon>
        <taxon>Flavobacteriales</taxon>
        <taxon>Flavobacteriaceae</taxon>
        <taxon>Ulvibacter</taxon>
    </lineage>
</organism>
<keyword evidence="2" id="KW-1185">Reference proteome</keyword>
<dbReference type="AlphaFoldDB" id="A0A1G7FI92"/>
<reference evidence="1 2" key="1">
    <citation type="submission" date="2016-10" db="EMBL/GenBank/DDBJ databases">
        <authorList>
            <person name="de Groot N.N."/>
        </authorList>
    </citation>
    <scope>NUCLEOTIDE SEQUENCE [LARGE SCALE GENOMIC DNA]</scope>
    <source>
        <strain evidence="1 2">DSM 16195</strain>
    </source>
</reference>
<accession>A0A1G7FI92</accession>
<dbReference type="EMBL" id="FNBA01000002">
    <property type="protein sequence ID" value="SDE75255.1"/>
    <property type="molecule type" value="Genomic_DNA"/>
</dbReference>
<dbReference type="Proteomes" id="UP000199321">
    <property type="component" value="Unassembled WGS sequence"/>
</dbReference>